<name>A0AAD1WAT0_PELCU</name>
<reference evidence="1" key="1">
    <citation type="submission" date="2022-03" db="EMBL/GenBank/DDBJ databases">
        <authorList>
            <person name="Alioto T."/>
            <person name="Alioto T."/>
            <person name="Gomez Garrido J."/>
        </authorList>
    </citation>
    <scope>NUCLEOTIDE SEQUENCE</scope>
</reference>
<dbReference type="AlphaFoldDB" id="A0AAD1WAT0"/>
<keyword evidence="2" id="KW-1185">Reference proteome</keyword>
<evidence type="ECO:0000313" key="2">
    <source>
        <dbReference type="Proteomes" id="UP001295444"/>
    </source>
</evidence>
<gene>
    <name evidence="1" type="ORF">PECUL_23A039968</name>
</gene>
<dbReference type="Proteomes" id="UP001295444">
    <property type="component" value="Chromosome 06"/>
</dbReference>
<organism evidence="1 2">
    <name type="scientific">Pelobates cultripes</name>
    <name type="common">Western spadefoot toad</name>
    <dbReference type="NCBI Taxonomy" id="61616"/>
    <lineage>
        <taxon>Eukaryota</taxon>
        <taxon>Metazoa</taxon>
        <taxon>Chordata</taxon>
        <taxon>Craniata</taxon>
        <taxon>Vertebrata</taxon>
        <taxon>Euteleostomi</taxon>
        <taxon>Amphibia</taxon>
        <taxon>Batrachia</taxon>
        <taxon>Anura</taxon>
        <taxon>Pelobatoidea</taxon>
        <taxon>Pelobatidae</taxon>
        <taxon>Pelobates</taxon>
    </lineage>
</organism>
<dbReference type="EMBL" id="OW240917">
    <property type="protein sequence ID" value="CAH2300555.1"/>
    <property type="molecule type" value="Genomic_DNA"/>
</dbReference>
<evidence type="ECO:0000313" key="1">
    <source>
        <dbReference type="EMBL" id="CAH2300555.1"/>
    </source>
</evidence>
<protein>
    <submittedName>
        <fullName evidence="1">Uncharacterized protein</fullName>
    </submittedName>
</protein>
<accession>A0AAD1WAT0</accession>
<proteinExistence type="predicted"/>
<sequence>MLHAPVGIKIWVDLEHDLFGRDHPSLYFWVPKPHRSELPHTTPALRTSLQVWDRVNGKNPLINTPSPLTPVLRNPQFPPGMTPQHFARFEDNNLIRLCHFFQGDRLLLFADLPQSTPLNSFDYFRYLQLRSFLSIPDIRMAATKQLTPFEKMSMHTPVRRGLFLREGVGEGHGPTG</sequence>